<evidence type="ECO:0000256" key="1">
    <source>
        <dbReference type="SAM" id="MobiDB-lite"/>
    </source>
</evidence>
<evidence type="ECO:0000256" key="2">
    <source>
        <dbReference type="SAM" id="SignalP"/>
    </source>
</evidence>
<dbReference type="InterPro" id="IPR019110">
    <property type="entry name" value="Uncharacterised_RAQPRD"/>
</dbReference>
<protein>
    <submittedName>
        <fullName evidence="3">Integrative conjugative element protein</fullName>
    </submittedName>
</protein>
<feature type="compositionally biased region" description="Basic and acidic residues" evidence="1">
    <location>
        <begin position="89"/>
        <end position="102"/>
    </location>
</feature>
<feature type="region of interest" description="Disordered" evidence="1">
    <location>
        <begin position="82"/>
        <end position="111"/>
    </location>
</feature>
<name>A0AAX3IB30_9PSED</name>
<dbReference type="Pfam" id="PF09686">
    <property type="entry name" value="Plasmid_RAQPRD"/>
    <property type="match status" value="1"/>
</dbReference>
<feature type="signal peptide" evidence="2">
    <location>
        <begin position="1"/>
        <end position="23"/>
    </location>
</feature>
<organism evidence="3 4">
    <name type="scientific">Pseudomonas synxantha</name>
    <dbReference type="NCBI Taxonomy" id="47883"/>
    <lineage>
        <taxon>Bacteria</taxon>
        <taxon>Pseudomonadati</taxon>
        <taxon>Pseudomonadota</taxon>
        <taxon>Gammaproteobacteria</taxon>
        <taxon>Pseudomonadales</taxon>
        <taxon>Pseudomonadaceae</taxon>
        <taxon>Pseudomonas</taxon>
    </lineage>
</organism>
<dbReference type="NCBIfam" id="TIGR01690">
    <property type="entry name" value="ICE_RAQPRD"/>
    <property type="match status" value="1"/>
</dbReference>
<dbReference type="RefSeq" id="WP_082636669.1">
    <property type="nucleotide sequence ID" value="NZ_CBCSGQ010000015.1"/>
</dbReference>
<feature type="chain" id="PRO_5043623572" evidence="2">
    <location>
        <begin position="24"/>
        <end position="111"/>
    </location>
</feature>
<accession>A0AAX3IB30</accession>
<evidence type="ECO:0000313" key="3">
    <source>
        <dbReference type="EMBL" id="VTR02076.1"/>
    </source>
</evidence>
<sequence>MLTPFIPRPLISILFLASGCVIAAPSHEQIAMSLIQNQLEITERLADRASLTNTTDAQERYRFDYHQLIQDIQRIRRGVRSYLSPSRAQPRDPAELVGDYRLDTPLTEPSP</sequence>
<dbReference type="AlphaFoldDB" id="A0AAX3IB30"/>
<gene>
    <name evidence="3" type="ORF">NCTC10696_03746</name>
</gene>
<proteinExistence type="predicted"/>
<reference evidence="3 4" key="1">
    <citation type="submission" date="2019-05" db="EMBL/GenBank/DDBJ databases">
        <authorList>
            <consortium name="Pathogen Informatics"/>
        </authorList>
    </citation>
    <scope>NUCLEOTIDE SEQUENCE [LARGE SCALE GENOMIC DNA]</scope>
    <source>
        <strain evidence="3 4">NCTC10696</strain>
    </source>
</reference>
<dbReference type="Proteomes" id="UP000306562">
    <property type="component" value="Chromosome"/>
</dbReference>
<keyword evidence="2" id="KW-0732">Signal</keyword>
<dbReference type="EMBL" id="LR590482">
    <property type="protein sequence ID" value="VTR02076.1"/>
    <property type="molecule type" value="Genomic_DNA"/>
</dbReference>
<evidence type="ECO:0000313" key="4">
    <source>
        <dbReference type="Proteomes" id="UP000306562"/>
    </source>
</evidence>